<dbReference type="Pfam" id="PF01399">
    <property type="entry name" value="PCI"/>
    <property type="match status" value="1"/>
</dbReference>
<comment type="caution">
    <text evidence="6">The sequence shown here is derived from an EMBL/GenBank/DDBJ whole genome shotgun (WGS) entry which is preliminary data.</text>
</comment>
<proteinExistence type="inferred from homology"/>
<feature type="domain" description="PSD13 N-terminal" evidence="5">
    <location>
        <begin position="219"/>
        <end position="349"/>
    </location>
</feature>
<sequence length="532" mass="56219">MAATSSAASGTGSVPAPESDASLANSSAEAEKKKLEALFAAASPQMQALLKHPAGEVKKPEQRLEEEKTAHPEAAALLQQIANVLTSKLYHEFTMAAFAYLAPLALGESSSPYERPSPPPQFTGFDRVEFFYYVVGPLRSKLDESAFLRLLAAVCEDIDAKDALLFLSHYPLSEGSAGADPGTGQGSGLRSSVFASRTSSSGASSAVDNGAAAAVLEAEILYKTCQSFHLSQCRNFADSEEILDELQKKLNDSTVGVSPVAQAAFQRAAATLAKAQAKHAEFYHHAIIFLAYTPTASIPERDRVGLAYEIAIAALVAPDIFNFGEVMQQALILSTLKTQPEHQWLWALLEAFHCGSLPQYDSICAEYATQINATALAHHAVALRQKIATAALLRLAFTRSAAGTAAGAAEASGTASDAPNGAPAAGSAAAVAAGGAGVSAASRSLSFDVIAKACKVAETDVEPLVMRAMSQKLMRGTIDQVKRQVFVTWVRPALLLDETGLSYLQDRLLRWIGAAEQLHKQLQVQTAELLGS</sequence>
<dbReference type="SUPFAM" id="SSF46785">
    <property type="entry name" value="Winged helix' DNA-binding domain"/>
    <property type="match status" value="1"/>
</dbReference>
<dbReference type="InterPro" id="IPR035298">
    <property type="entry name" value="PSMD13"/>
</dbReference>
<dbReference type="RefSeq" id="XP_029215764.1">
    <property type="nucleotide sequence ID" value="XM_029360949.1"/>
</dbReference>
<dbReference type="Proteomes" id="UP000224006">
    <property type="component" value="Chromosome XII"/>
</dbReference>
<evidence type="ECO:0000256" key="3">
    <source>
        <dbReference type="SAM" id="MobiDB-lite"/>
    </source>
</evidence>
<dbReference type="InterPro" id="IPR036390">
    <property type="entry name" value="WH_DNA-bd_sf"/>
</dbReference>
<dbReference type="GO" id="GO:0005829">
    <property type="term" value="C:cytosol"/>
    <property type="evidence" value="ECO:0007669"/>
    <property type="project" value="TreeGrafter"/>
</dbReference>
<dbReference type="PANTHER" id="PTHR10539">
    <property type="entry name" value="26S PROTEASOME NON-ATPASE REGULATORY SUBUNIT 13"/>
    <property type="match status" value="1"/>
</dbReference>
<feature type="compositionally biased region" description="Low complexity" evidence="3">
    <location>
        <begin position="1"/>
        <end position="13"/>
    </location>
</feature>
<dbReference type="KEGG" id="bbes:BESB_022470"/>
<dbReference type="OrthoDB" id="1093at2759"/>
<dbReference type="VEuPathDB" id="ToxoDB:BESB_022470"/>
<organism evidence="6 7">
    <name type="scientific">Besnoitia besnoiti</name>
    <name type="common">Apicomplexan protozoan</name>
    <dbReference type="NCBI Taxonomy" id="94643"/>
    <lineage>
        <taxon>Eukaryota</taxon>
        <taxon>Sar</taxon>
        <taxon>Alveolata</taxon>
        <taxon>Apicomplexa</taxon>
        <taxon>Conoidasida</taxon>
        <taxon>Coccidia</taxon>
        <taxon>Eucoccidiorida</taxon>
        <taxon>Eimeriorina</taxon>
        <taxon>Sarcocystidae</taxon>
        <taxon>Besnoitia</taxon>
    </lineage>
</organism>
<keyword evidence="7" id="KW-1185">Reference proteome</keyword>
<dbReference type="GO" id="GO:0006511">
    <property type="term" value="P:ubiquitin-dependent protein catabolic process"/>
    <property type="evidence" value="ECO:0007669"/>
    <property type="project" value="TreeGrafter"/>
</dbReference>
<evidence type="ECO:0000259" key="4">
    <source>
        <dbReference type="Pfam" id="PF01399"/>
    </source>
</evidence>
<accession>A0A2A9M194</accession>
<name>A0A2A9M194_BESBE</name>
<dbReference type="AlphaFoldDB" id="A0A2A9M194"/>
<dbReference type="GO" id="GO:0008541">
    <property type="term" value="C:proteasome regulatory particle, lid subcomplex"/>
    <property type="evidence" value="ECO:0007669"/>
    <property type="project" value="TreeGrafter"/>
</dbReference>
<gene>
    <name evidence="6" type="ORF">BESB_022470</name>
</gene>
<dbReference type="EMBL" id="NWUJ01000013">
    <property type="protein sequence ID" value="PFH31755.1"/>
    <property type="molecule type" value="Genomic_DNA"/>
</dbReference>
<dbReference type="InterPro" id="IPR054179">
    <property type="entry name" value="PSD13_N"/>
</dbReference>
<feature type="domain" description="PCI" evidence="4">
    <location>
        <begin position="442"/>
        <end position="489"/>
    </location>
</feature>
<evidence type="ECO:0000256" key="2">
    <source>
        <dbReference type="ARBA" id="ARBA00022942"/>
    </source>
</evidence>
<evidence type="ECO:0000313" key="7">
    <source>
        <dbReference type="Proteomes" id="UP000224006"/>
    </source>
</evidence>
<feature type="region of interest" description="Disordered" evidence="3">
    <location>
        <begin position="1"/>
        <end position="28"/>
    </location>
</feature>
<comment type="similarity">
    <text evidence="1">Belongs to the proteasome subunit S11 family.</text>
</comment>
<dbReference type="GO" id="GO:0005198">
    <property type="term" value="F:structural molecule activity"/>
    <property type="evidence" value="ECO:0007669"/>
    <property type="project" value="TreeGrafter"/>
</dbReference>
<evidence type="ECO:0000256" key="1">
    <source>
        <dbReference type="ARBA" id="ARBA00006207"/>
    </source>
</evidence>
<dbReference type="Pfam" id="PF22037">
    <property type="entry name" value="PSD13_N"/>
    <property type="match status" value="1"/>
</dbReference>
<evidence type="ECO:0000259" key="5">
    <source>
        <dbReference type="Pfam" id="PF22037"/>
    </source>
</evidence>
<dbReference type="PANTHER" id="PTHR10539:SF0">
    <property type="entry name" value="26S PROTEASOME NON-ATPASE REGULATORY SUBUNIT 13"/>
    <property type="match status" value="1"/>
</dbReference>
<keyword evidence="2" id="KW-0647">Proteasome</keyword>
<dbReference type="GeneID" id="40307307"/>
<dbReference type="GO" id="GO:0005634">
    <property type="term" value="C:nucleus"/>
    <property type="evidence" value="ECO:0007669"/>
    <property type="project" value="TreeGrafter"/>
</dbReference>
<dbReference type="InterPro" id="IPR000717">
    <property type="entry name" value="PCI_dom"/>
</dbReference>
<protein>
    <submittedName>
        <fullName evidence="6">PCI domain-containing protein</fullName>
    </submittedName>
</protein>
<reference evidence="6 7" key="1">
    <citation type="submission" date="2017-09" db="EMBL/GenBank/DDBJ databases">
        <title>Genome sequencing of Besnoitia besnoiti strain Bb-Ger1.</title>
        <authorList>
            <person name="Schares G."/>
            <person name="Venepally P."/>
            <person name="Lorenzi H.A."/>
        </authorList>
    </citation>
    <scope>NUCLEOTIDE SEQUENCE [LARGE SCALE GENOMIC DNA]</scope>
    <source>
        <strain evidence="6 7">Bb-Ger1</strain>
    </source>
</reference>
<dbReference type="STRING" id="94643.A0A2A9M194"/>
<evidence type="ECO:0000313" key="6">
    <source>
        <dbReference type="EMBL" id="PFH31755.1"/>
    </source>
</evidence>